<gene>
    <name evidence="1" type="ORF">EMQ_1305</name>
</gene>
<dbReference type="EMBL" id="AP023410">
    <property type="protein sequence ID" value="BCK75699.1"/>
    <property type="molecule type" value="Genomic_DNA"/>
</dbReference>
<reference evidence="1 2" key="1">
    <citation type="journal article" date="2011" name="Microbiology">
        <title>Transcriptome response to different carbon sources in Acetobacter aceti.</title>
        <authorList>
            <person name="Sakurai K."/>
            <person name="Arai H."/>
            <person name="Ishii M."/>
            <person name="Igarashi Y."/>
        </authorList>
    </citation>
    <scope>NUCLEOTIDE SEQUENCE [LARGE SCALE GENOMIC DNA]</scope>
    <source>
        <strain evidence="1 2">NBRC 14818</strain>
    </source>
</reference>
<protein>
    <recommendedName>
        <fullName evidence="3">Transposase</fullName>
    </recommendedName>
</protein>
<evidence type="ECO:0000313" key="1">
    <source>
        <dbReference type="EMBL" id="BCK75699.1"/>
    </source>
</evidence>
<dbReference type="Proteomes" id="UP000516424">
    <property type="component" value="Chromosome"/>
</dbReference>
<organism evidence="1 2">
    <name type="scientific">Acetobacter aceti NBRC 14818</name>
    <dbReference type="NCBI Taxonomy" id="887700"/>
    <lineage>
        <taxon>Bacteria</taxon>
        <taxon>Pseudomonadati</taxon>
        <taxon>Pseudomonadota</taxon>
        <taxon>Alphaproteobacteria</taxon>
        <taxon>Acetobacterales</taxon>
        <taxon>Acetobacteraceae</taxon>
        <taxon>Acetobacter</taxon>
        <taxon>Acetobacter subgen. Acetobacter</taxon>
    </lineage>
</organism>
<accession>A0AB33IF31</accession>
<dbReference type="AlphaFoldDB" id="A0AB33IF31"/>
<evidence type="ECO:0000313" key="2">
    <source>
        <dbReference type="Proteomes" id="UP000516424"/>
    </source>
</evidence>
<evidence type="ECO:0008006" key="3">
    <source>
        <dbReference type="Google" id="ProtNLM"/>
    </source>
</evidence>
<sequence>MVCSERYNITFDRLSVYAQSREDDVAEICDEGAQDSRNDFPHIAKSKMRSVALARLRYLSEHRRSQC</sequence>
<proteinExistence type="predicted"/>
<name>A0AB33IF31_ACEAC</name>
<keyword evidence="2" id="KW-1185">Reference proteome</keyword>